<protein>
    <submittedName>
        <fullName evidence="2">Uncharacterized protein</fullName>
    </submittedName>
</protein>
<feature type="region of interest" description="Disordered" evidence="1">
    <location>
        <begin position="26"/>
        <end position="47"/>
    </location>
</feature>
<name>A0A396GTB0_MEDTR</name>
<dbReference type="EMBL" id="PSQE01000008">
    <property type="protein sequence ID" value="RHN43628.1"/>
    <property type="molecule type" value="Genomic_DNA"/>
</dbReference>
<dbReference type="Gramene" id="rna50235">
    <property type="protein sequence ID" value="RHN43628.1"/>
    <property type="gene ID" value="gene50235"/>
</dbReference>
<organism evidence="2">
    <name type="scientific">Medicago truncatula</name>
    <name type="common">Barrel medic</name>
    <name type="synonym">Medicago tribuloides</name>
    <dbReference type="NCBI Taxonomy" id="3880"/>
    <lineage>
        <taxon>Eukaryota</taxon>
        <taxon>Viridiplantae</taxon>
        <taxon>Streptophyta</taxon>
        <taxon>Embryophyta</taxon>
        <taxon>Tracheophyta</taxon>
        <taxon>Spermatophyta</taxon>
        <taxon>Magnoliopsida</taxon>
        <taxon>eudicotyledons</taxon>
        <taxon>Gunneridae</taxon>
        <taxon>Pentapetalae</taxon>
        <taxon>rosids</taxon>
        <taxon>fabids</taxon>
        <taxon>Fabales</taxon>
        <taxon>Fabaceae</taxon>
        <taxon>Papilionoideae</taxon>
        <taxon>50 kb inversion clade</taxon>
        <taxon>NPAAA clade</taxon>
        <taxon>Hologalegina</taxon>
        <taxon>IRL clade</taxon>
        <taxon>Trifolieae</taxon>
        <taxon>Medicago</taxon>
    </lineage>
</organism>
<dbReference type="Proteomes" id="UP000265566">
    <property type="component" value="Chromosome 8"/>
</dbReference>
<reference evidence="2" key="1">
    <citation type="journal article" date="2018" name="Nat. Plants">
        <title>Whole-genome landscape of Medicago truncatula symbiotic genes.</title>
        <authorList>
            <person name="Pecrix Y."/>
            <person name="Gamas P."/>
            <person name="Carrere S."/>
        </authorList>
    </citation>
    <scope>NUCLEOTIDE SEQUENCE</scope>
    <source>
        <tissue evidence="2">Leaves</tissue>
    </source>
</reference>
<accession>A0A396GTB0</accession>
<comment type="caution">
    <text evidence="2">The sequence shown here is derived from an EMBL/GenBank/DDBJ whole genome shotgun (WGS) entry which is preliminary data.</text>
</comment>
<proteinExistence type="predicted"/>
<gene>
    <name evidence="2" type="ORF">MtrunA17_Chr8g0389951</name>
</gene>
<dbReference type="AlphaFoldDB" id="A0A396GTB0"/>
<evidence type="ECO:0000256" key="1">
    <source>
        <dbReference type="SAM" id="MobiDB-lite"/>
    </source>
</evidence>
<sequence>MKPFKTPQNLSLVFLKLANKDLPLHKPFLSFPSPPKPNSQTKPKETV</sequence>
<evidence type="ECO:0000313" key="2">
    <source>
        <dbReference type="EMBL" id="RHN43628.1"/>
    </source>
</evidence>